<reference evidence="1" key="1">
    <citation type="submission" date="2016-10" db="EMBL/GenBank/DDBJ databases">
        <title>Sequence of Gallionella enrichment culture.</title>
        <authorList>
            <person name="Poehlein A."/>
            <person name="Muehling M."/>
            <person name="Daniel R."/>
        </authorList>
    </citation>
    <scope>NUCLEOTIDE SEQUENCE</scope>
</reference>
<accession>A0A1J5S304</accession>
<gene>
    <name evidence="1" type="ORF">GALL_192780</name>
</gene>
<sequence>MLRHGIRLRLHAKDIERLYNLTGVKPLNIQTVEEWNRFVDWHLSLIEGRTNEEKLIKLLLQDERLQLASCPKECP</sequence>
<proteinExistence type="predicted"/>
<dbReference type="EMBL" id="MLJW01000116">
    <property type="protein sequence ID" value="OIQ98620.1"/>
    <property type="molecule type" value="Genomic_DNA"/>
</dbReference>
<name>A0A1J5S304_9ZZZZ</name>
<evidence type="ECO:0000313" key="1">
    <source>
        <dbReference type="EMBL" id="OIQ98620.1"/>
    </source>
</evidence>
<organism evidence="1">
    <name type="scientific">mine drainage metagenome</name>
    <dbReference type="NCBI Taxonomy" id="410659"/>
    <lineage>
        <taxon>unclassified sequences</taxon>
        <taxon>metagenomes</taxon>
        <taxon>ecological metagenomes</taxon>
    </lineage>
</organism>
<dbReference type="AlphaFoldDB" id="A0A1J5S304"/>
<protein>
    <submittedName>
        <fullName evidence="1">Uncharacterized protein</fullName>
    </submittedName>
</protein>
<comment type="caution">
    <text evidence="1">The sequence shown here is derived from an EMBL/GenBank/DDBJ whole genome shotgun (WGS) entry which is preliminary data.</text>
</comment>